<dbReference type="GeneID" id="87479221"/>
<dbReference type="InterPro" id="IPR032466">
    <property type="entry name" value="Metal_Hydrolase"/>
</dbReference>
<reference evidence="4 5" key="1">
    <citation type="journal article" date="2016" name="J. Hazard. Mater.">
        <title>A newly isolated Pseudomonas putida S-1 strain for batch-mode-propanethiol degradation and continuous treatment of propanethiol-containing waste gas.</title>
        <authorList>
            <person name="Chen D.Z."/>
            <person name="Sun Y.M."/>
            <person name="Han L.M."/>
            <person name="Chen J."/>
            <person name="Ye J.X."/>
            <person name="Chen J.M."/>
        </authorList>
    </citation>
    <scope>NUCLEOTIDE SEQUENCE [LARGE SCALE GENOMIC DNA]</scope>
    <source>
        <strain evidence="4 5">S-1</strain>
    </source>
</reference>
<organism evidence="4 5">
    <name type="scientific">Pseudomonas qingdaonensis</name>
    <dbReference type="NCBI Taxonomy" id="2056231"/>
    <lineage>
        <taxon>Bacteria</taxon>
        <taxon>Pseudomonadati</taxon>
        <taxon>Pseudomonadota</taxon>
        <taxon>Gammaproteobacteria</taxon>
        <taxon>Pseudomonadales</taxon>
        <taxon>Pseudomonadaceae</taxon>
        <taxon>Pseudomonas</taxon>
    </lineage>
</organism>
<dbReference type="InterPro" id="IPR050287">
    <property type="entry name" value="MTA/SAH_deaminase"/>
</dbReference>
<evidence type="ECO:0000256" key="1">
    <source>
        <dbReference type="ARBA" id="ARBA00006745"/>
    </source>
</evidence>
<keyword evidence="2 4" id="KW-0378">Hydrolase</keyword>
<gene>
    <name evidence="4" type="ORF">KH389_03155</name>
</gene>
<dbReference type="SUPFAM" id="SSF51556">
    <property type="entry name" value="Metallo-dependent hydrolases"/>
    <property type="match status" value="1"/>
</dbReference>
<dbReference type="Pfam" id="PF01979">
    <property type="entry name" value="Amidohydro_1"/>
    <property type="match status" value="1"/>
</dbReference>
<evidence type="ECO:0000256" key="2">
    <source>
        <dbReference type="ARBA" id="ARBA00022801"/>
    </source>
</evidence>
<dbReference type="GO" id="GO:0102127">
    <property type="term" value="F:8-oxoguanine deaminase activity"/>
    <property type="evidence" value="ECO:0007669"/>
    <property type="project" value="UniProtKB-EC"/>
</dbReference>
<dbReference type="EC" id="3.5.4.32" evidence="4"/>
<accession>A0ABX8DTZ2</accession>
<dbReference type="NCBIfam" id="NF006055">
    <property type="entry name" value="PRK08203.1"/>
    <property type="match status" value="1"/>
</dbReference>
<dbReference type="InterPro" id="IPR006680">
    <property type="entry name" value="Amidohydro-rel"/>
</dbReference>
<dbReference type="Proteomes" id="UP000678154">
    <property type="component" value="Chromosome"/>
</dbReference>
<dbReference type="PANTHER" id="PTHR43794:SF11">
    <property type="entry name" value="AMIDOHYDROLASE-RELATED DOMAIN-CONTAINING PROTEIN"/>
    <property type="match status" value="1"/>
</dbReference>
<dbReference type="InterPro" id="IPR011059">
    <property type="entry name" value="Metal-dep_hydrolase_composite"/>
</dbReference>
<comment type="similarity">
    <text evidence="1">Belongs to the metallo-dependent hydrolases superfamily. ATZ/TRZ family.</text>
</comment>
<feature type="domain" description="Amidohydrolase-related" evidence="3">
    <location>
        <begin position="57"/>
        <end position="422"/>
    </location>
</feature>
<dbReference type="Gene3D" id="3.20.20.140">
    <property type="entry name" value="Metal-dependent hydrolases"/>
    <property type="match status" value="1"/>
</dbReference>
<dbReference type="PANTHER" id="PTHR43794">
    <property type="entry name" value="AMINOHYDROLASE SSNA-RELATED"/>
    <property type="match status" value="1"/>
</dbReference>
<protein>
    <submittedName>
        <fullName evidence="4">8-oxoguanine deaminase</fullName>
        <ecNumber evidence="4">3.5.4.32</ecNumber>
    </submittedName>
</protein>
<dbReference type="SUPFAM" id="SSF51338">
    <property type="entry name" value="Composite domain of metallo-dependent hydrolases"/>
    <property type="match status" value="1"/>
</dbReference>
<evidence type="ECO:0000259" key="3">
    <source>
        <dbReference type="Pfam" id="PF01979"/>
    </source>
</evidence>
<name>A0ABX8DTZ2_9PSED</name>
<dbReference type="EMBL" id="CP074676">
    <property type="protein sequence ID" value="QVL19602.1"/>
    <property type="molecule type" value="Genomic_DNA"/>
</dbReference>
<evidence type="ECO:0000313" key="5">
    <source>
        <dbReference type="Proteomes" id="UP000678154"/>
    </source>
</evidence>
<dbReference type="Gene3D" id="2.30.40.10">
    <property type="entry name" value="Urease, subunit C, domain 1"/>
    <property type="match status" value="1"/>
</dbReference>
<proteinExistence type="inferred from homology"/>
<dbReference type="RefSeq" id="WP_213606869.1">
    <property type="nucleotide sequence ID" value="NZ_CP074676.1"/>
</dbReference>
<sequence>MPATRIWLKNPLAIFTANTLDARGGLVLEGGIIREVLGLGQTPATPCQQTFDAREHVVLPGLINTHHHFYQTLTRAWAPVVNQPLFPWLKTLYPVWARLTPAKLELATQVALAELLLSGCTTAADHHYLFPDGLENAIDVQVESVRKLGMRAMLTRGSMSLGEADGGLPPQQTVQQGEVILADSQRLIHSYHERDAGAQFQIALAPCSPFSVTPEIMRASATLAQELDVRLHTHLAETLDEEDFCLQRFGLRTVDYLDSVGWLGPRTWLAHGIHFNPDEIARLGAAGTGICHCPSSNMRLASGICPTVDLTDAGAPVGLGVDGSASNDASNMILETRQALYLQRLRYGAEAITPERVLGWATRGSAQLLGRDDIGELAVGKQADLALFKLDELRFSGSHDPLSALLLCGADRADRVMVGGRWRVIDGQIEGLDVKGLIADHRQAAAQLIAG</sequence>
<dbReference type="CDD" id="cd01298">
    <property type="entry name" value="ATZ_TRZ_like"/>
    <property type="match status" value="1"/>
</dbReference>
<evidence type="ECO:0000313" key="4">
    <source>
        <dbReference type="EMBL" id="QVL19602.1"/>
    </source>
</evidence>
<keyword evidence="5" id="KW-1185">Reference proteome</keyword>